<proteinExistence type="predicted"/>
<protein>
    <recommendedName>
        <fullName evidence="1">DUF7007 domain-containing protein</fullName>
    </recommendedName>
</protein>
<accession>A0A6M3K5G1</accession>
<dbReference type="EMBL" id="MT142254">
    <property type="protein sequence ID" value="QJA76941.1"/>
    <property type="molecule type" value="Genomic_DNA"/>
</dbReference>
<dbReference type="AlphaFoldDB" id="A0A6M3K5G1"/>
<gene>
    <name evidence="2" type="ORF">MM415A01398_0001</name>
</gene>
<name>A0A6M3K5G1_9ZZZZ</name>
<sequence length="108" mass="12234">MAGATPWGISQTTEQIAEGIIFYSTASHGGYGLSRLRMREFLDQFPEFETFAGGPWFEEDFDSAMIPVAFPEHFPAEQVAMARDRVRSMASHGYERFETVARSMRSSR</sequence>
<organism evidence="2">
    <name type="scientific">viral metagenome</name>
    <dbReference type="NCBI Taxonomy" id="1070528"/>
    <lineage>
        <taxon>unclassified sequences</taxon>
        <taxon>metagenomes</taxon>
        <taxon>organismal metagenomes</taxon>
    </lineage>
</organism>
<evidence type="ECO:0000313" key="2">
    <source>
        <dbReference type="EMBL" id="QJA76941.1"/>
    </source>
</evidence>
<dbReference type="Pfam" id="PF22653">
    <property type="entry name" value="DUF7007"/>
    <property type="match status" value="1"/>
</dbReference>
<reference evidence="2" key="1">
    <citation type="submission" date="2020-03" db="EMBL/GenBank/DDBJ databases">
        <title>The deep terrestrial virosphere.</title>
        <authorList>
            <person name="Holmfeldt K."/>
            <person name="Nilsson E."/>
            <person name="Simone D."/>
            <person name="Lopez-Fernandez M."/>
            <person name="Wu X."/>
            <person name="de Brujin I."/>
            <person name="Lundin D."/>
            <person name="Andersson A."/>
            <person name="Bertilsson S."/>
            <person name="Dopson M."/>
        </authorList>
    </citation>
    <scope>NUCLEOTIDE SEQUENCE</scope>
    <source>
        <strain evidence="2">MM415A01398</strain>
    </source>
</reference>
<feature type="domain" description="DUF7007" evidence="1">
    <location>
        <begin position="4"/>
        <end position="107"/>
    </location>
</feature>
<evidence type="ECO:0000259" key="1">
    <source>
        <dbReference type="Pfam" id="PF22653"/>
    </source>
</evidence>
<dbReference type="InterPro" id="IPR054276">
    <property type="entry name" value="DUF7007"/>
</dbReference>